<keyword evidence="1" id="KW-0413">Isomerase</keyword>
<dbReference type="InterPro" id="IPR003331">
    <property type="entry name" value="UDP_GlcNAc_Epimerase_2_dom"/>
</dbReference>
<comment type="caution">
    <text evidence="3">The sequence shown here is derived from an EMBL/GenBank/DDBJ whole genome shotgun (WGS) entry which is preliminary data.</text>
</comment>
<dbReference type="AlphaFoldDB" id="A0A4R1BCQ4"/>
<dbReference type="InterPro" id="IPR029767">
    <property type="entry name" value="WecB-like"/>
</dbReference>
<dbReference type="OrthoDB" id="9803238at2"/>
<dbReference type="Proteomes" id="UP000295443">
    <property type="component" value="Unassembled WGS sequence"/>
</dbReference>
<organism evidence="3 4">
    <name type="scientific">Parasulfuritortus cantonensis</name>
    <dbReference type="NCBI Taxonomy" id="2528202"/>
    <lineage>
        <taxon>Bacteria</taxon>
        <taxon>Pseudomonadati</taxon>
        <taxon>Pseudomonadota</taxon>
        <taxon>Betaproteobacteria</taxon>
        <taxon>Nitrosomonadales</taxon>
        <taxon>Thiobacillaceae</taxon>
        <taxon>Parasulfuritortus</taxon>
    </lineage>
</organism>
<comment type="similarity">
    <text evidence="1">Belongs to the UDP-N-acetylglucosamine 2-epimerase family.</text>
</comment>
<keyword evidence="4" id="KW-1185">Reference proteome</keyword>
<feature type="domain" description="UDP-N-acetylglucosamine 2-epimerase" evidence="2">
    <location>
        <begin position="78"/>
        <end position="317"/>
    </location>
</feature>
<dbReference type="PANTHER" id="PTHR43174">
    <property type="entry name" value="UDP-N-ACETYLGLUCOSAMINE 2-EPIMERASE"/>
    <property type="match status" value="1"/>
</dbReference>
<evidence type="ECO:0000256" key="1">
    <source>
        <dbReference type="RuleBase" id="RU003513"/>
    </source>
</evidence>
<name>A0A4R1BCQ4_9PROT</name>
<dbReference type="Gene3D" id="3.40.50.2000">
    <property type="entry name" value="Glycogen Phosphorylase B"/>
    <property type="match status" value="2"/>
</dbReference>
<dbReference type="Pfam" id="PF02350">
    <property type="entry name" value="Epimerase_2"/>
    <property type="match status" value="1"/>
</dbReference>
<evidence type="ECO:0000259" key="2">
    <source>
        <dbReference type="Pfam" id="PF02350"/>
    </source>
</evidence>
<evidence type="ECO:0000313" key="4">
    <source>
        <dbReference type="Proteomes" id="UP000295443"/>
    </source>
</evidence>
<dbReference type="RefSeq" id="WP_131446823.1">
    <property type="nucleotide sequence ID" value="NZ_SJZB01000033.1"/>
</dbReference>
<dbReference type="EMBL" id="SJZB01000033">
    <property type="protein sequence ID" value="TCJ14738.1"/>
    <property type="molecule type" value="Genomic_DNA"/>
</dbReference>
<proteinExistence type="inferred from homology"/>
<reference evidence="3 4" key="1">
    <citation type="submission" date="2019-03" db="EMBL/GenBank/DDBJ databases">
        <title>Genome sequence of Thiobacillaceae bacterium LSR1, a sulfur-oxidizing bacterium isolated from freshwater sediment.</title>
        <authorList>
            <person name="Li S."/>
        </authorList>
    </citation>
    <scope>NUCLEOTIDE SEQUENCE [LARGE SCALE GENOMIC DNA]</scope>
    <source>
        <strain evidence="3 4">LSR1</strain>
    </source>
</reference>
<sequence length="379" mass="41324">MLHFVIGTKAQFIKMAPLMWMLERDRRPYHLVDLSQHGALTGTILDDFGLAPRTTRYGAADTLVHTYGKAASWSLGLLGQTVARRDQVLKRWFIDTPGHALVHGDTASTLLGAWLSRRAGLPITLVEAGLTSGRLLSPFPEEAIRRTVQRMATHCFCPGPKEAAHLSSLGLKTRIHDTGYNTGHDALSLALQRTARVRFEQPYAVATLHRLETLSSRAALTRAVEHIRSLCGALGRMHFFMHMPTLNALRRENLLARLETTPHLSVHALLPYLDFAHVLANARCIVTDGGSIQEEAASLGKPCLVLRSVTERDAGFGVTARLTSWNTADDVAFLASQQAETAPLADHGLGASQQVLDVLLADPAAGQDGQDRHSRAGQP</sequence>
<dbReference type="GO" id="GO:0016853">
    <property type="term" value="F:isomerase activity"/>
    <property type="evidence" value="ECO:0007669"/>
    <property type="project" value="UniProtKB-KW"/>
</dbReference>
<evidence type="ECO:0000313" key="3">
    <source>
        <dbReference type="EMBL" id="TCJ14738.1"/>
    </source>
</evidence>
<accession>A0A4R1BCQ4</accession>
<gene>
    <name evidence="3" type="ORF">EZJ19_09150</name>
</gene>
<dbReference type="SUPFAM" id="SSF53756">
    <property type="entry name" value="UDP-Glycosyltransferase/glycogen phosphorylase"/>
    <property type="match status" value="1"/>
</dbReference>
<dbReference type="PANTHER" id="PTHR43174:SF1">
    <property type="entry name" value="UDP-N-ACETYLGLUCOSAMINE 2-EPIMERASE"/>
    <property type="match status" value="1"/>
</dbReference>
<protein>
    <recommendedName>
        <fullName evidence="2">UDP-N-acetylglucosamine 2-epimerase domain-containing protein</fullName>
    </recommendedName>
</protein>